<name>A0ABD5WCT8_9EURY</name>
<feature type="non-terminal residue" evidence="2">
    <location>
        <position position="1"/>
    </location>
</feature>
<evidence type="ECO:0000313" key="2">
    <source>
        <dbReference type="EMBL" id="MFC7069136.1"/>
    </source>
</evidence>
<dbReference type="RefSeq" id="WP_390210129.1">
    <property type="nucleotide sequence ID" value="NZ_JBHTAH010000004.1"/>
</dbReference>
<evidence type="ECO:0000313" key="3">
    <source>
        <dbReference type="Proteomes" id="UP001596461"/>
    </source>
</evidence>
<comment type="caution">
    <text evidence="2">The sequence shown here is derived from an EMBL/GenBank/DDBJ whole genome shotgun (WGS) entry which is preliminary data.</text>
</comment>
<dbReference type="AlphaFoldDB" id="A0ABD5WCT8"/>
<feature type="region of interest" description="Disordered" evidence="1">
    <location>
        <begin position="49"/>
        <end position="68"/>
    </location>
</feature>
<gene>
    <name evidence="2" type="ORF">ACFQL9_05715</name>
</gene>
<dbReference type="EMBL" id="JBHTAH010000004">
    <property type="protein sequence ID" value="MFC7069136.1"/>
    <property type="molecule type" value="Genomic_DNA"/>
</dbReference>
<feature type="region of interest" description="Disordered" evidence="1">
    <location>
        <begin position="1"/>
        <end position="35"/>
    </location>
</feature>
<evidence type="ECO:0000256" key="1">
    <source>
        <dbReference type="SAM" id="MobiDB-lite"/>
    </source>
</evidence>
<dbReference type="Proteomes" id="UP001596461">
    <property type="component" value="Unassembled WGS sequence"/>
</dbReference>
<proteinExistence type="predicted"/>
<feature type="compositionally biased region" description="Low complexity" evidence="1">
    <location>
        <begin position="1"/>
        <end position="11"/>
    </location>
</feature>
<keyword evidence="3" id="KW-1185">Reference proteome</keyword>
<accession>A0ABD5WCT8</accession>
<organism evidence="2 3">
    <name type="scientific">Halobaculum lipolyticum</name>
    <dbReference type="NCBI Taxonomy" id="3032001"/>
    <lineage>
        <taxon>Archaea</taxon>
        <taxon>Methanobacteriati</taxon>
        <taxon>Methanobacteriota</taxon>
        <taxon>Stenosarchaea group</taxon>
        <taxon>Halobacteria</taxon>
        <taxon>Halobacteriales</taxon>
        <taxon>Haloferacaceae</taxon>
        <taxon>Halobaculum</taxon>
    </lineage>
</organism>
<protein>
    <submittedName>
        <fullName evidence="2">DUF6663 family protein</fullName>
    </submittedName>
</protein>
<dbReference type="InterPro" id="IPR046604">
    <property type="entry name" value="DUF6663"/>
</dbReference>
<reference evidence="2 3" key="1">
    <citation type="journal article" date="2019" name="Int. J. Syst. Evol. Microbiol.">
        <title>The Global Catalogue of Microorganisms (GCM) 10K type strain sequencing project: providing services to taxonomists for standard genome sequencing and annotation.</title>
        <authorList>
            <consortium name="The Broad Institute Genomics Platform"/>
            <consortium name="The Broad Institute Genome Sequencing Center for Infectious Disease"/>
            <person name="Wu L."/>
            <person name="Ma J."/>
        </authorList>
    </citation>
    <scope>NUCLEOTIDE SEQUENCE [LARGE SCALE GENOMIC DNA]</scope>
    <source>
        <strain evidence="2 3">DT31</strain>
    </source>
</reference>
<sequence length="251" mass="26640">GTTAPAAAAGADTDDGDASGRDAAGGDGTARLGRRRYRVLDRDGDALVFVDLDTPDPGPGPAPDEGFEPVRVADAVDADDADRDDLAETVDGLEPGTVVTARLRWPDPDAAADPDADGSPLARVESLTVERESRYLFADGVEPVFEAARDAWQDARAAGEAMGSRVTRDTDGEPNGALYVFAETGARDLLGEFRSGTTPLEPLVDRVNEDLGDDDPREVFVLRPAEGGFVVVYIAFRKDGLLARTVRDTYF</sequence>
<dbReference type="Pfam" id="PF20368">
    <property type="entry name" value="DUF6663"/>
    <property type="match status" value="1"/>
</dbReference>